<evidence type="ECO:0000256" key="4">
    <source>
        <dbReference type="ARBA" id="ARBA00022525"/>
    </source>
</evidence>
<protein>
    <submittedName>
        <fullName evidence="12">LPXTG-motif protein cell wall anchor domain protein</fullName>
    </submittedName>
</protein>
<feature type="domain" description="SDR-like Ig" evidence="11">
    <location>
        <begin position="251"/>
        <end position="339"/>
    </location>
</feature>
<feature type="domain" description="SpaA-like prealbumin fold" evidence="10">
    <location>
        <begin position="1694"/>
        <end position="1779"/>
    </location>
</feature>
<evidence type="ECO:0000313" key="12">
    <source>
        <dbReference type="EMBL" id="OJG20338.1"/>
    </source>
</evidence>
<proteinExistence type="inferred from homology"/>
<feature type="domain" description="SpaA-like prealbumin fold" evidence="10">
    <location>
        <begin position="1310"/>
        <end position="1387"/>
    </location>
</feature>
<keyword evidence="3" id="KW-0134">Cell wall</keyword>
<feature type="domain" description="Collagen binding" evidence="9">
    <location>
        <begin position="655"/>
        <end position="768"/>
    </location>
</feature>
<dbReference type="EMBL" id="JXKH01000001">
    <property type="protein sequence ID" value="OJG20338.1"/>
    <property type="molecule type" value="Genomic_DNA"/>
</dbReference>
<dbReference type="GO" id="GO:0005518">
    <property type="term" value="F:collagen binding"/>
    <property type="evidence" value="ECO:0007669"/>
    <property type="project" value="InterPro"/>
</dbReference>
<comment type="subcellular location">
    <subcellularLocation>
        <location evidence="1">Secreted</location>
        <location evidence="1">Cell wall</location>
        <topology evidence="1">Peptidoglycan-anchor</topology>
    </subcellularLocation>
</comment>
<reference evidence="12 13" key="1">
    <citation type="submission" date="2014-12" db="EMBL/GenBank/DDBJ databases">
        <title>Draft genome sequences of 29 type strains of Enterococci.</title>
        <authorList>
            <person name="Zhong Z."/>
            <person name="Sun Z."/>
            <person name="Liu W."/>
            <person name="Zhang W."/>
            <person name="Zhang H."/>
        </authorList>
    </citation>
    <scope>NUCLEOTIDE SEQUENCE [LARGE SCALE GENOMIC DNA]</scope>
    <source>
        <strain evidence="12 13">DSM 17029</strain>
    </source>
</reference>
<dbReference type="Pfam" id="PF05737">
    <property type="entry name" value="Collagen_bind"/>
    <property type="match status" value="5"/>
</dbReference>
<keyword evidence="13" id="KW-1185">Reference proteome</keyword>
<dbReference type="Proteomes" id="UP000181884">
    <property type="component" value="Unassembled WGS sequence"/>
</dbReference>
<feature type="domain" description="SpaA-like prealbumin fold" evidence="10">
    <location>
        <begin position="1407"/>
        <end position="1482"/>
    </location>
</feature>
<comment type="similarity">
    <text evidence="2">Belongs to the serine-aspartate repeat-containing protein (SDr) family.</text>
</comment>
<dbReference type="InterPro" id="IPR041171">
    <property type="entry name" value="SDR_Ig"/>
</dbReference>
<dbReference type="Pfam" id="PF17961">
    <property type="entry name" value="Big_8"/>
    <property type="match status" value="1"/>
</dbReference>
<dbReference type="Gene3D" id="2.60.40.10">
    <property type="entry name" value="Immunoglobulins"/>
    <property type="match status" value="9"/>
</dbReference>
<keyword evidence="5" id="KW-0732">Signal</keyword>
<evidence type="ECO:0000313" key="13">
    <source>
        <dbReference type="Proteomes" id="UP000181884"/>
    </source>
</evidence>
<feature type="domain" description="SpaA-like prealbumin fold" evidence="10">
    <location>
        <begin position="1111"/>
        <end position="1192"/>
    </location>
</feature>
<organism evidence="12 13">
    <name type="scientific">Enterococcus canis</name>
    <dbReference type="NCBI Taxonomy" id="214095"/>
    <lineage>
        <taxon>Bacteria</taxon>
        <taxon>Bacillati</taxon>
        <taxon>Bacillota</taxon>
        <taxon>Bacilli</taxon>
        <taxon>Lactobacillales</taxon>
        <taxon>Enterococcaceae</taxon>
        <taxon>Enterococcus</taxon>
    </lineage>
</organism>
<feature type="domain" description="Collagen binding" evidence="9">
    <location>
        <begin position="369"/>
        <end position="494"/>
    </location>
</feature>
<evidence type="ECO:0000259" key="11">
    <source>
        <dbReference type="Pfam" id="PF17961"/>
    </source>
</evidence>
<keyword evidence="8" id="KW-0812">Transmembrane</keyword>
<evidence type="ECO:0000256" key="2">
    <source>
        <dbReference type="ARBA" id="ARBA00007257"/>
    </source>
</evidence>
<dbReference type="STRING" id="214095.RU97_GL000571"/>
<feature type="domain" description="SpaA-like prealbumin fold" evidence="10">
    <location>
        <begin position="1891"/>
        <end position="1965"/>
    </location>
</feature>
<evidence type="ECO:0000259" key="10">
    <source>
        <dbReference type="Pfam" id="PF17802"/>
    </source>
</evidence>
<dbReference type="InterPro" id="IPR008966">
    <property type="entry name" value="Adhesion_dom_sf"/>
</dbReference>
<evidence type="ECO:0000256" key="3">
    <source>
        <dbReference type="ARBA" id="ARBA00022512"/>
    </source>
</evidence>
<evidence type="ECO:0000256" key="7">
    <source>
        <dbReference type="SAM" id="MobiDB-lite"/>
    </source>
</evidence>
<feature type="compositionally biased region" description="Low complexity" evidence="7">
    <location>
        <begin position="134"/>
        <end position="151"/>
    </location>
</feature>
<dbReference type="PANTHER" id="PTHR36108">
    <property type="entry name" value="COLOSSIN-B-RELATED"/>
    <property type="match status" value="1"/>
</dbReference>
<feature type="domain" description="Collagen binding" evidence="9">
    <location>
        <begin position="515"/>
        <end position="618"/>
    </location>
</feature>
<feature type="transmembrane region" description="Helical" evidence="8">
    <location>
        <begin position="2009"/>
        <end position="2027"/>
    </location>
</feature>
<dbReference type="NCBIfam" id="TIGR01167">
    <property type="entry name" value="LPXTG_anchor"/>
    <property type="match status" value="1"/>
</dbReference>
<feature type="domain" description="SpaA-like prealbumin fold" evidence="10">
    <location>
        <begin position="1799"/>
        <end position="1875"/>
    </location>
</feature>
<evidence type="ECO:0000256" key="5">
    <source>
        <dbReference type="ARBA" id="ARBA00022729"/>
    </source>
</evidence>
<dbReference type="Gene3D" id="2.60.40.1280">
    <property type="match status" value="1"/>
</dbReference>
<dbReference type="InterPro" id="IPR011252">
    <property type="entry name" value="Fibrogen-bd_dom1"/>
</dbReference>
<dbReference type="Gene3D" id="2.60.40.740">
    <property type="match status" value="5"/>
</dbReference>
<feature type="compositionally biased region" description="Basic and acidic residues" evidence="7">
    <location>
        <begin position="785"/>
        <end position="805"/>
    </location>
</feature>
<dbReference type="InterPro" id="IPR041033">
    <property type="entry name" value="SpaA_PFL_dom_1"/>
</dbReference>
<accession>A0A1L8RKS6</accession>
<feature type="region of interest" description="Disordered" evidence="7">
    <location>
        <begin position="133"/>
        <end position="215"/>
    </location>
</feature>
<feature type="compositionally biased region" description="Basic and acidic residues" evidence="7">
    <location>
        <begin position="190"/>
        <end position="213"/>
    </location>
</feature>
<dbReference type="RefSeq" id="WP_067392747.1">
    <property type="nucleotide sequence ID" value="NZ_JXKH01000001.1"/>
</dbReference>
<keyword evidence="6" id="KW-0572">Peptidoglycan-anchor</keyword>
<keyword evidence="8" id="KW-1133">Transmembrane helix</keyword>
<feature type="domain" description="SpaA-like prealbumin fold" evidence="10">
    <location>
        <begin position="1208"/>
        <end position="1293"/>
    </location>
</feature>
<evidence type="ECO:0000256" key="8">
    <source>
        <dbReference type="SAM" id="Phobius"/>
    </source>
</evidence>
<dbReference type="SUPFAM" id="SSF49401">
    <property type="entry name" value="Bacterial adhesins"/>
    <property type="match status" value="6"/>
</dbReference>
<keyword evidence="8" id="KW-0472">Membrane</keyword>
<feature type="domain" description="SpaA-like prealbumin fold" evidence="10">
    <location>
        <begin position="1599"/>
        <end position="1681"/>
    </location>
</feature>
<feature type="region of interest" description="Disordered" evidence="7">
    <location>
        <begin position="766"/>
        <end position="808"/>
    </location>
</feature>
<gene>
    <name evidence="12" type="ORF">RU97_GL000571</name>
</gene>
<comment type="caution">
    <text evidence="12">The sequence shown here is derived from an EMBL/GenBank/DDBJ whole genome shotgun (WGS) entry which is preliminary data.</text>
</comment>
<sequence>MKKEKMRHRLLYGFMSLLLMIQAFMPLIAVAETVSPDWQVGALEEKNAQLNLAVNIPEGKEAVFRYSNLDVSEVSWASGKTEPKLTLDVDKNEIHIEKADKAREDKLVLHGTSGDQTVTISYNDQKAVWQPAVSSTTNSESQATTESSQEAITATTKSTGESEPAETTATTDSSASTESTSSSTTSSTDATEKSDSPKDKKAPAKTKAAEGTDIRTYFPDGEGTILTDSNILFTDKDGKPLTPPIPADATVRLTYDWKIPEDVRKQIKAGDYFEFHLPAELVPNREMSGALKDSEGHTYATYFVGKDGTVRFTFTEDVTESSDIKGDFYFESHFETNHIDGPGDITIHYPTEDDLPPVDVIIRPATETEIDKQGQFDRTPNPSQVEWTVDINQAMKDHTNLKVTENWPDGIDYRSVEVYELVMNLDGTVKEVGTKLPADAYTVDANGNVTIKGKTNKAYRLVYQTDIANSAIPDKGGKVHFENEAVLTSDELTDGISAEATVTNNYGKLIEKDKAGYDSKNQEFSWEIKYNYGEKNIRQDQAILTDTMSDNLAFEPDSLVVHKVAFDKDGNEVIGDPLKTPDDYVVEFDEAENKFVLKFQHNIDYAVKIDYKTKVDTLVTDDTNVDNKVVVDTGGDGQESGSDGTAVQQNIVKSLGKPDYANKTVDWTLEVNKNGYYMEDAVITDTFSPVPGLWLTPSHTTETNYQLTIETADGTELFAPEDYELQVQTNEHHQEMGFTIKLKGKYAKTEEHFIIRYTTDFDVSDLDPDGETGPDSFLNHAGIDWTDKDGNEQHSEDGKPFKPHDPFSLNAEKGGVYNAVTKEITWTVIVNLSANQLLGAKLTDPILDNQAYVSGSVKVYKAQTNPDGSVHISGEAVNEDMPSIVEPKKENNHTLTVDFPEGVAQTYAVIFKTSLADKVIDGSASYNNVADYTNGGDDRKVTGKVSIQHGGESVQKDGVQDPDDPNYVLWHLMINGAQSTLDDVVITDQPSINQVLDEKSVTIYATKVDADGNITPDRDHPLTAGEDYTVELATDNATGQQTLTVKMAHIETAYYMEYRSLILSSVTGKQDTVSNNVHISGTGSKVIEGDDGKDVLVQVDNSGGSANGQRGRIVIQKTSEDGSTPLTGAHFQLWDLAQEHILREGTVDEQGRIIFGGLPYGDYKLVETVAPAGYTISDELAAGKTVTVSADSSAEAAQPLVVVNETNKVILKKIDEQKNTLIGARFKLEQLTTEITGSSFWKEVPLQNDQTDRNGLLEVDHLAPGLYRFVEIFAPDGFILNESPHVFFVYEESNGQIPEVDITMTNYRGSASLVKEDAEGNGLEGAEFKVVDAKGQDVPQQLGLQSDAVGLVTAYGLAPGDYQFVETKAPQGYILNTTPIPFTIDSEHGGKPNTVIAAEHFKNYQGSARLVKKDATGNPLKDAEFAVLTSEGAEIASGLVSNEKGEVTVNGLAPGHYQFKETKAPTGYLLNDTLQPFEISGSAAGEPTVVDAGTFTDYQGAFKIRKVDSQGQELSGAEFTLLDENQQPIEKATSDSQGQVTFSKLAPGTYYFQETKAPQNHDGAPYILNPALIKVVIPDHYTGDPQVFDMGDFQNFKGKAVITKVGSAGSVAGATFELSRIVNGEEQLVRTITVPKTGELDLDDLGVGSYKLVETKAAPGYVLNSQPIYFVVQAEGTTDITDEMDFTNYQAEVVGRKVNEDGTALAGAKFAIYVAKDGKAVGDPLTVQDREGHEVQEIISNEAGEIYAKGLSVGKYVLVETAAAAGYLKETTPQAFEVTPQLGNPEPIELGDFVNYRGSALLEKTDDTGNRLAGAVFDVVNDAGTTVATKLTSDENGQVSVTDLAPGNYQFIETQAPTGYIRNTTPVTFTIEKESAGKPNTIKLKMINYQGSVIWQKTDETGKVLAGAVFEVTHQGKKIATVMSDEKGQVTLAHLAPGAYTVEETKAPEGYQLQKEPVNFEITAAAAGEPEQVVLQPIINRAIPAKPKTDNKTPRKPGQYPATNEQSTSLYFVLGIALIGLAVFIGWKRKKN</sequence>
<evidence type="ECO:0000259" key="9">
    <source>
        <dbReference type="Pfam" id="PF05737"/>
    </source>
</evidence>
<evidence type="ECO:0000256" key="1">
    <source>
        <dbReference type="ARBA" id="ARBA00004168"/>
    </source>
</evidence>
<feature type="compositionally biased region" description="Low complexity" evidence="7">
    <location>
        <begin position="158"/>
        <end position="189"/>
    </location>
</feature>
<dbReference type="InterPro" id="IPR013783">
    <property type="entry name" value="Ig-like_fold"/>
</dbReference>
<feature type="domain" description="Collagen binding" evidence="9">
    <location>
        <begin position="812"/>
        <end position="934"/>
    </location>
</feature>
<keyword evidence="4" id="KW-0964">Secreted</keyword>
<dbReference type="GO" id="GO:0007155">
    <property type="term" value="P:cell adhesion"/>
    <property type="evidence" value="ECO:0007669"/>
    <property type="project" value="InterPro"/>
</dbReference>
<dbReference type="Pfam" id="PF17802">
    <property type="entry name" value="SpaA"/>
    <property type="match status" value="9"/>
</dbReference>
<dbReference type="PANTHER" id="PTHR36108:SF13">
    <property type="entry name" value="COLOSSIN-B-RELATED"/>
    <property type="match status" value="1"/>
</dbReference>
<evidence type="ECO:0000256" key="6">
    <source>
        <dbReference type="ARBA" id="ARBA00023088"/>
    </source>
</evidence>
<dbReference type="InterPro" id="IPR008456">
    <property type="entry name" value="Collagen-bd_dom"/>
</dbReference>
<name>A0A1L8RKS6_9ENTE</name>
<feature type="domain" description="Collagen binding" evidence="9">
    <location>
        <begin position="952"/>
        <end position="1064"/>
    </location>
</feature>
<dbReference type="SUPFAM" id="SSF49478">
    <property type="entry name" value="Cna protein B-type domain"/>
    <property type="match status" value="6"/>
</dbReference>
<feature type="domain" description="SpaA-like prealbumin fold" evidence="10">
    <location>
        <begin position="1501"/>
        <end position="1577"/>
    </location>
</feature>